<dbReference type="Proteomes" id="UP000066737">
    <property type="component" value="Chromosome I"/>
</dbReference>
<dbReference type="OrthoDB" id="297362at2157"/>
<dbReference type="GeneID" id="91109912"/>
<gene>
    <name evidence="2" type="ORF">HHUB_2470</name>
</gene>
<dbReference type="RefSeq" id="WP_059056912.1">
    <property type="nucleotide sequence ID" value="NZ_CEML01000001.1"/>
</dbReference>
<organism evidence="2 3">
    <name type="scientific">Halobacterium hubeiense</name>
    <dbReference type="NCBI Taxonomy" id="1407499"/>
    <lineage>
        <taxon>Archaea</taxon>
        <taxon>Methanobacteriati</taxon>
        <taxon>Methanobacteriota</taxon>
        <taxon>Stenosarchaea group</taxon>
        <taxon>Halobacteria</taxon>
        <taxon>Halobacteriales</taxon>
        <taxon>Halobacteriaceae</taxon>
        <taxon>Halobacterium</taxon>
    </lineage>
</organism>
<dbReference type="KEGG" id="hhb:Hhub_2470"/>
<dbReference type="AlphaFoldDB" id="A0A0U5H4D0"/>
<evidence type="ECO:0000313" key="2">
    <source>
        <dbReference type="EMBL" id="CQH57030.1"/>
    </source>
</evidence>
<keyword evidence="3" id="KW-1185">Reference proteome</keyword>
<reference evidence="3" key="1">
    <citation type="journal article" date="2016" name="Environ. Microbiol.">
        <title>The complete genome of a viable archaeum isolated from 123-million-year-old rock salt.</title>
        <authorList>
            <person name="Jaakkola S.T."/>
            <person name="Pfeiffer F."/>
            <person name="Ravantti J.J."/>
            <person name="Guo Q."/>
            <person name="Liu Y."/>
            <person name="Chen X."/>
            <person name="Ma H."/>
            <person name="Yang C."/>
            <person name="Oksanen H.M."/>
            <person name="Bamford D.H."/>
        </authorList>
    </citation>
    <scope>NUCLEOTIDE SEQUENCE</scope>
    <source>
        <strain evidence="3">JI20-1</strain>
    </source>
</reference>
<evidence type="ECO:0000313" key="3">
    <source>
        <dbReference type="Proteomes" id="UP000066737"/>
    </source>
</evidence>
<protein>
    <submittedName>
        <fullName evidence="2">Small CPxCG-related zinc finger protein</fullName>
    </submittedName>
</protein>
<feature type="domain" description="DUF7835" evidence="1">
    <location>
        <begin position="1"/>
        <end position="66"/>
    </location>
</feature>
<evidence type="ECO:0000259" key="1">
    <source>
        <dbReference type="Pfam" id="PF25205"/>
    </source>
</evidence>
<dbReference type="Pfam" id="PF25205">
    <property type="entry name" value="DUF7835"/>
    <property type="match status" value="1"/>
</dbReference>
<dbReference type="EMBL" id="LN831302">
    <property type="protein sequence ID" value="CQH57030.1"/>
    <property type="molecule type" value="Genomic_DNA"/>
</dbReference>
<sequence length="66" mass="7265">MASKNVQSDGIVEQCAECGREQPHEVSIDILTESDDDQNAEFSREPYRVAECKACGATSKTRMNNA</sequence>
<accession>A0A0U5H4D0</accession>
<dbReference type="STRING" id="1407499.HHUB_2470"/>
<dbReference type="InterPro" id="IPR057157">
    <property type="entry name" value="DUF7835"/>
</dbReference>
<name>A0A0U5H4D0_9EURY</name>
<proteinExistence type="predicted"/>